<evidence type="ECO:0000256" key="3">
    <source>
        <dbReference type="ARBA" id="ARBA00023163"/>
    </source>
</evidence>
<gene>
    <name evidence="5" type="ORF">HMPREF9470_04396</name>
</gene>
<feature type="domain" description="HTH marR-type" evidence="4">
    <location>
        <begin position="23"/>
        <end position="158"/>
    </location>
</feature>
<dbReference type="InterPro" id="IPR036388">
    <property type="entry name" value="WH-like_DNA-bd_sf"/>
</dbReference>
<keyword evidence="3" id="KW-0804">Transcription</keyword>
<proteinExistence type="predicted"/>
<dbReference type="GeneID" id="93165978"/>
<organism evidence="5 6">
    <name type="scientific">[Clostridium] citroniae WAL-19142</name>
    <dbReference type="NCBI Taxonomy" id="742734"/>
    <lineage>
        <taxon>Bacteria</taxon>
        <taxon>Bacillati</taxon>
        <taxon>Bacillota</taxon>
        <taxon>Clostridia</taxon>
        <taxon>Lachnospirales</taxon>
        <taxon>Lachnospiraceae</taxon>
        <taxon>Enterocloster</taxon>
    </lineage>
</organism>
<dbReference type="SMART" id="SM00347">
    <property type="entry name" value="HTH_MARR"/>
    <property type="match status" value="1"/>
</dbReference>
<evidence type="ECO:0000313" key="6">
    <source>
        <dbReference type="Proteomes" id="UP000037392"/>
    </source>
</evidence>
<dbReference type="Gene3D" id="1.10.10.10">
    <property type="entry name" value="Winged helix-like DNA-binding domain superfamily/Winged helix DNA-binding domain"/>
    <property type="match status" value="1"/>
</dbReference>
<dbReference type="EMBL" id="ADLK01000031">
    <property type="protein sequence ID" value="KMW16342.1"/>
    <property type="molecule type" value="Genomic_DNA"/>
</dbReference>
<dbReference type="InterPro" id="IPR036390">
    <property type="entry name" value="WH_DNA-bd_sf"/>
</dbReference>
<name>A0A0J9BTH8_9FIRM</name>
<dbReference type="SUPFAM" id="SSF46785">
    <property type="entry name" value="Winged helix' DNA-binding domain"/>
    <property type="match status" value="1"/>
</dbReference>
<dbReference type="PANTHER" id="PTHR42756">
    <property type="entry name" value="TRANSCRIPTIONAL REGULATOR, MARR"/>
    <property type="match status" value="1"/>
</dbReference>
<keyword evidence="1" id="KW-0805">Transcription regulation</keyword>
<dbReference type="PATRIC" id="fig|742734.4.peg.4710"/>
<evidence type="ECO:0000313" key="5">
    <source>
        <dbReference type="EMBL" id="KMW16342.1"/>
    </source>
</evidence>
<evidence type="ECO:0000256" key="1">
    <source>
        <dbReference type="ARBA" id="ARBA00023015"/>
    </source>
</evidence>
<evidence type="ECO:0000259" key="4">
    <source>
        <dbReference type="PROSITE" id="PS50995"/>
    </source>
</evidence>
<dbReference type="GO" id="GO:0003677">
    <property type="term" value="F:DNA binding"/>
    <property type="evidence" value="ECO:0007669"/>
    <property type="project" value="UniProtKB-KW"/>
</dbReference>
<dbReference type="AlphaFoldDB" id="A0A0J9BTH8"/>
<evidence type="ECO:0000256" key="2">
    <source>
        <dbReference type="ARBA" id="ARBA00023125"/>
    </source>
</evidence>
<dbReference type="PANTHER" id="PTHR42756:SF1">
    <property type="entry name" value="TRANSCRIPTIONAL REPRESSOR OF EMRAB OPERON"/>
    <property type="match status" value="1"/>
</dbReference>
<dbReference type="Pfam" id="PF12802">
    <property type="entry name" value="MarR_2"/>
    <property type="match status" value="1"/>
</dbReference>
<dbReference type="Proteomes" id="UP000037392">
    <property type="component" value="Unassembled WGS sequence"/>
</dbReference>
<protein>
    <recommendedName>
        <fullName evidence="4">HTH marR-type domain-containing protein</fullName>
    </recommendedName>
</protein>
<dbReference type="GO" id="GO:0003700">
    <property type="term" value="F:DNA-binding transcription factor activity"/>
    <property type="evidence" value="ECO:0007669"/>
    <property type="project" value="InterPro"/>
</dbReference>
<comment type="caution">
    <text evidence="5">The sequence shown here is derived from an EMBL/GenBank/DDBJ whole genome shotgun (WGS) entry which is preliminary data.</text>
</comment>
<keyword evidence="2" id="KW-0238">DNA-binding</keyword>
<reference evidence="5 6" key="1">
    <citation type="submission" date="2011-04" db="EMBL/GenBank/DDBJ databases">
        <title>The Genome Sequence of Clostridium citroniae WAL-19142.</title>
        <authorList>
            <consortium name="The Broad Institute Genome Sequencing Platform"/>
            <person name="Earl A."/>
            <person name="Ward D."/>
            <person name="Feldgarden M."/>
            <person name="Gevers D."/>
            <person name="Warren Y.A."/>
            <person name="Tyrrell K.L."/>
            <person name="Citron D.M."/>
            <person name="Goldstein E.J."/>
            <person name="Daigneault M."/>
            <person name="Allen-Vercoe E."/>
            <person name="Young S.K."/>
            <person name="Zeng Q."/>
            <person name="Gargeya S."/>
            <person name="Fitzgerald M."/>
            <person name="Haas B."/>
            <person name="Abouelleil A."/>
            <person name="Alvarado L."/>
            <person name="Arachchi H.M."/>
            <person name="Berlin A."/>
            <person name="Brown A."/>
            <person name="Chapman S.B."/>
            <person name="Chen Z."/>
            <person name="Dunbar C."/>
            <person name="Freedman E."/>
            <person name="Gearin G."/>
            <person name="Gellesch M."/>
            <person name="Goldberg J."/>
            <person name="Griggs A."/>
            <person name="Gujja S."/>
            <person name="Heilman E.R."/>
            <person name="Heiman D."/>
            <person name="Howarth C."/>
            <person name="Larson L."/>
            <person name="Lui A."/>
            <person name="MacDonald P.J."/>
            <person name="Mehta T."/>
            <person name="Montmayeur A."/>
            <person name="Murphy C."/>
            <person name="Neiman D."/>
            <person name="Pearson M."/>
            <person name="Priest M."/>
            <person name="Roberts A."/>
            <person name="Saif S."/>
            <person name="Shea T."/>
            <person name="Shenoy N."/>
            <person name="Sisk P."/>
            <person name="Stolte C."/>
            <person name="Sykes S."/>
            <person name="White J."/>
            <person name="Yandava C."/>
            <person name="Wortman J."/>
            <person name="Nusbaum C."/>
            <person name="Birren B."/>
        </authorList>
    </citation>
    <scope>NUCLEOTIDE SEQUENCE [LARGE SCALE GENOMIC DNA]</scope>
    <source>
        <strain evidence="5 6">WAL-19142</strain>
    </source>
</reference>
<accession>A0A0J9BTH8</accession>
<dbReference type="PROSITE" id="PS50995">
    <property type="entry name" value="HTH_MARR_2"/>
    <property type="match status" value="1"/>
</dbReference>
<sequence>MSVHSGPSDPAPVSPKAAGTLPVNPTVRLIATLSNLVRRKIDSLDCIAGLTPAQNGILHFILSRHKERDLFQKDVEEEFNLRRPTATEILKLMEKRGLIYREEASHDARCKKIIATEKGAGMEEQVLRDILEMEHLVTRGIPQRELEAFIATGMKMINNLM</sequence>
<dbReference type="InterPro" id="IPR000835">
    <property type="entry name" value="HTH_MarR-typ"/>
</dbReference>
<dbReference type="RefSeq" id="WP_242849285.1">
    <property type="nucleotide sequence ID" value="NZ_KQ235882.1"/>
</dbReference>